<dbReference type="AlphaFoldDB" id="A0A813FHG4"/>
<reference evidence="2" key="1">
    <citation type="submission" date="2021-02" db="EMBL/GenBank/DDBJ databases">
        <authorList>
            <person name="Dougan E. K."/>
            <person name="Rhodes N."/>
            <person name="Thang M."/>
            <person name="Chan C."/>
        </authorList>
    </citation>
    <scope>NUCLEOTIDE SEQUENCE</scope>
</reference>
<keyword evidence="3" id="KW-1185">Reference proteome</keyword>
<organism evidence="2 3">
    <name type="scientific">Polarella glacialis</name>
    <name type="common">Dinoflagellate</name>
    <dbReference type="NCBI Taxonomy" id="89957"/>
    <lineage>
        <taxon>Eukaryota</taxon>
        <taxon>Sar</taxon>
        <taxon>Alveolata</taxon>
        <taxon>Dinophyceae</taxon>
        <taxon>Suessiales</taxon>
        <taxon>Suessiaceae</taxon>
        <taxon>Polarella</taxon>
    </lineage>
</organism>
<dbReference type="Proteomes" id="UP000654075">
    <property type="component" value="Unassembled WGS sequence"/>
</dbReference>
<evidence type="ECO:0000256" key="1">
    <source>
        <dbReference type="SAM" id="MobiDB-lite"/>
    </source>
</evidence>
<comment type="caution">
    <text evidence="2">The sequence shown here is derived from an EMBL/GenBank/DDBJ whole genome shotgun (WGS) entry which is preliminary data.</text>
</comment>
<accession>A0A813FHG4</accession>
<feature type="region of interest" description="Disordered" evidence="1">
    <location>
        <begin position="40"/>
        <end position="75"/>
    </location>
</feature>
<dbReference type="EMBL" id="CAJNNV010025018">
    <property type="protein sequence ID" value="CAE8611341.1"/>
    <property type="molecule type" value="Genomic_DNA"/>
</dbReference>
<sequence>MHSSVLVADLPASRPAKQLRLSGESSFGGQHGVCSAQATRTEQLAGTCPAGRTVRRSSKLSDSSPSGNPKPTRAGLARRIHVAETSTSRLDRNPGHATLISFSGFWAGMLNIISVTGLSGGNWWLNLGSRALPSWIVSEAEVSVLSCAVAV</sequence>
<protein>
    <submittedName>
        <fullName evidence="2">Uncharacterized protein</fullName>
    </submittedName>
</protein>
<name>A0A813FHG4_POLGL</name>
<evidence type="ECO:0000313" key="3">
    <source>
        <dbReference type="Proteomes" id="UP000654075"/>
    </source>
</evidence>
<proteinExistence type="predicted"/>
<gene>
    <name evidence="2" type="ORF">PGLA1383_LOCUS29142</name>
</gene>
<evidence type="ECO:0000313" key="2">
    <source>
        <dbReference type="EMBL" id="CAE8611341.1"/>
    </source>
</evidence>